<dbReference type="AlphaFoldDB" id="A0A0D2A5K3"/>
<dbReference type="Proteomes" id="UP000053328">
    <property type="component" value="Unassembled WGS sequence"/>
</dbReference>
<protein>
    <recommendedName>
        <fullName evidence="2">UspA domain-containing protein</fullName>
    </recommendedName>
</protein>
<dbReference type="PANTHER" id="PTHR47815:SF1">
    <property type="entry name" value="UNIVERSAL STRESS PROTEIN A FAMILY PROTEIN C25B2.10"/>
    <property type="match status" value="1"/>
</dbReference>
<gene>
    <name evidence="3" type="ORF">PV08_00592</name>
</gene>
<dbReference type="EMBL" id="KN847492">
    <property type="protein sequence ID" value="KIW20017.1"/>
    <property type="molecule type" value="Genomic_DNA"/>
</dbReference>
<feature type="region of interest" description="Disordered" evidence="1">
    <location>
        <begin position="313"/>
        <end position="339"/>
    </location>
</feature>
<dbReference type="STRING" id="91928.A0A0D2A5K3"/>
<dbReference type="HOGENOM" id="CLU_648957_0_0_1"/>
<dbReference type="InterPro" id="IPR006016">
    <property type="entry name" value="UspA"/>
</dbReference>
<reference evidence="3 4" key="1">
    <citation type="submission" date="2015-01" db="EMBL/GenBank/DDBJ databases">
        <title>The Genome Sequence of Exophiala spinifera CBS89968.</title>
        <authorList>
            <consortium name="The Broad Institute Genomics Platform"/>
            <person name="Cuomo C."/>
            <person name="de Hoog S."/>
            <person name="Gorbushina A."/>
            <person name="Stielow B."/>
            <person name="Teixiera M."/>
            <person name="Abouelleil A."/>
            <person name="Chapman S.B."/>
            <person name="Priest M."/>
            <person name="Young S.K."/>
            <person name="Wortman J."/>
            <person name="Nusbaum C."/>
            <person name="Birren B."/>
        </authorList>
    </citation>
    <scope>NUCLEOTIDE SEQUENCE [LARGE SCALE GENOMIC DNA]</scope>
    <source>
        <strain evidence="3 4">CBS 89968</strain>
    </source>
</reference>
<dbReference type="GeneID" id="27327675"/>
<organism evidence="3 4">
    <name type="scientific">Exophiala spinifera</name>
    <dbReference type="NCBI Taxonomy" id="91928"/>
    <lineage>
        <taxon>Eukaryota</taxon>
        <taxon>Fungi</taxon>
        <taxon>Dikarya</taxon>
        <taxon>Ascomycota</taxon>
        <taxon>Pezizomycotina</taxon>
        <taxon>Eurotiomycetes</taxon>
        <taxon>Chaetothyriomycetidae</taxon>
        <taxon>Chaetothyriales</taxon>
        <taxon>Herpotrichiellaceae</taxon>
        <taxon>Exophiala</taxon>
    </lineage>
</organism>
<sequence>MPTLSASPPYRRGVSFDTFDTEDAPFKHFTLSFAHSDYAAASDRRVFLCGIDGTESSDLVLDWALSELVDDGDEVVCVYRVEKESMFTSWSRSKGGRHRIEAEKLLDSVVSKNTRDKVIKVVVEIVGGKTSTVIQSTINLYEPSALVVAAGDGTSSDVQKMLSGSVSNGCWQQPMVPVIVVRAGMARPRRNQQQQQHQHQQQDQGRRWSDQRSLSISHSLSSQDSAVSTQEMAKGTAKVGGQSHRGILKNKHERLFIKNDSGSSDGEADETLGEKGFILPIGFLSTESVPKADLALKSPTIAALEEDWDDDELGISSRKVQQQTVKDRGDDPVVSDDEDGLKPMRIVEERRPSVRETTPWLASILNATEKNPRGHNRKSRANS</sequence>
<feature type="compositionally biased region" description="Low complexity" evidence="1">
    <location>
        <begin position="211"/>
        <end position="225"/>
    </location>
</feature>
<feature type="compositionally biased region" description="Low complexity" evidence="1">
    <location>
        <begin position="192"/>
        <end position="203"/>
    </location>
</feature>
<evidence type="ECO:0000259" key="2">
    <source>
        <dbReference type="Pfam" id="PF00582"/>
    </source>
</evidence>
<keyword evidence="4" id="KW-1185">Reference proteome</keyword>
<dbReference type="InterPro" id="IPR014729">
    <property type="entry name" value="Rossmann-like_a/b/a_fold"/>
</dbReference>
<feature type="domain" description="UspA" evidence="2">
    <location>
        <begin position="46"/>
        <end position="182"/>
    </location>
</feature>
<dbReference type="RefSeq" id="XP_016240233.1">
    <property type="nucleotide sequence ID" value="XM_016374957.1"/>
</dbReference>
<dbReference type="CDD" id="cd23659">
    <property type="entry name" value="USP_At3g01520-like"/>
    <property type="match status" value="1"/>
</dbReference>
<dbReference type="PANTHER" id="PTHR47815">
    <property type="entry name" value="UNIVERSAL STRESS PROTEIN A FAMILY PROTEIN C25B2.10"/>
    <property type="match status" value="1"/>
</dbReference>
<feature type="region of interest" description="Disordered" evidence="1">
    <location>
        <begin position="187"/>
        <end position="245"/>
    </location>
</feature>
<dbReference type="Gene3D" id="3.40.50.620">
    <property type="entry name" value="HUPs"/>
    <property type="match status" value="1"/>
</dbReference>
<proteinExistence type="predicted"/>
<dbReference type="SUPFAM" id="SSF52402">
    <property type="entry name" value="Adenine nucleotide alpha hydrolases-like"/>
    <property type="match status" value="1"/>
</dbReference>
<evidence type="ECO:0000313" key="4">
    <source>
        <dbReference type="Proteomes" id="UP000053328"/>
    </source>
</evidence>
<accession>A0A0D2A5K3</accession>
<evidence type="ECO:0000313" key="3">
    <source>
        <dbReference type="EMBL" id="KIW20017.1"/>
    </source>
</evidence>
<name>A0A0D2A5K3_9EURO</name>
<evidence type="ECO:0000256" key="1">
    <source>
        <dbReference type="SAM" id="MobiDB-lite"/>
    </source>
</evidence>
<dbReference type="Pfam" id="PF00582">
    <property type="entry name" value="Usp"/>
    <property type="match status" value="1"/>
</dbReference>
<dbReference type="OrthoDB" id="843225at2759"/>
<dbReference type="VEuPathDB" id="FungiDB:PV08_00592"/>